<name>A0A1A9ZY19_GLOPL</name>
<dbReference type="AlphaFoldDB" id="A0A1A9ZY19"/>
<reference evidence="2" key="2">
    <citation type="submission" date="2020-05" db="UniProtKB">
        <authorList>
            <consortium name="EnsemblMetazoa"/>
        </authorList>
    </citation>
    <scope>IDENTIFICATION</scope>
    <source>
        <strain evidence="2">IAEA</strain>
    </source>
</reference>
<evidence type="ECO:0000313" key="3">
    <source>
        <dbReference type="Proteomes" id="UP000092445"/>
    </source>
</evidence>
<accession>A0A1A9ZY19</accession>
<protein>
    <submittedName>
        <fullName evidence="2">Uncharacterized protein</fullName>
    </submittedName>
</protein>
<keyword evidence="3" id="KW-1185">Reference proteome</keyword>
<evidence type="ECO:0000256" key="1">
    <source>
        <dbReference type="SAM" id="MobiDB-lite"/>
    </source>
</evidence>
<reference evidence="3" key="1">
    <citation type="submission" date="2014-03" db="EMBL/GenBank/DDBJ databases">
        <authorList>
            <person name="Aksoy S."/>
            <person name="Warren W."/>
            <person name="Wilson R.K."/>
        </authorList>
    </citation>
    <scope>NUCLEOTIDE SEQUENCE [LARGE SCALE GENOMIC DNA]</scope>
    <source>
        <strain evidence="3">IAEA</strain>
    </source>
</reference>
<feature type="region of interest" description="Disordered" evidence="1">
    <location>
        <begin position="76"/>
        <end position="100"/>
    </location>
</feature>
<dbReference type="EnsemblMetazoa" id="GPAI028594-RA">
    <property type="protein sequence ID" value="GPAI028594-PA"/>
    <property type="gene ID" value="GPAI028594"/>
</dbReference>
<organism evidence="2 3">
    <name type="scientific">Glossina pallidipes</name>
    <name type="common">Tsetse fly</name>
    <dbReference type="NCBI Taxonomy" id="7398"/>
    <lineage>
        <taxon>Eukaryota</taxon>
        <taxon>Metazoa</taxon>
        <taxon>Ecdysozoa</taxon>
        <taxon>Arthropoda</taxon>
        <taxon>Hexapoda</taxon>
        <taxon>Insecta</taxon>
        <taxon>Pterygota</taxon>
        <taxon>Neoptera</taxon>
        <taxon>Endopterygota</taxon>
        <taxon>Diptera</taxon>
        <taxon>Brachycera</taxon>
        <taxon>Muscomorpha</taxon>
        <taxon>Hippoboscoidea</taxon>
        <taxon>Glossinidae</taxon>
        <taxon>Glossina</taxon>
    </lineage>
</organism>
<sequence length="164" mass="17253">MAPDRHCIFDILLDEVSIPNGAGQWIRAEHYVERGQQAPYSAHEYRPVLLRLQCFTPTAPWRRALKRASVDVVGSSFSSNPWKSSKSSDGTPSFASTGTPSFASTGTPSFASTGAPSFASTGTPSFASTGTPSFVGTSPRDSTSAVILATALIAEKGTVPAIEL</sequence>
<feature type="compositionally biased region" description="Polar residues" evidence="1">
    <location>
        <begin position="89"/>
        <end position="100"/>
    </location>
</feature>
<evidence type="ECO:0000313" key="2">
    <source>
        <dbReference type="EnsemblMetazoa" id="GPAI028594-PA"/>
    </source>
</evidence>
<dbReference type="VEuPathDB" id="VectorBase:GPAI028594"/>
<proteinExistence type="predicted"/>
<feature type="compositionally biased region" description="Low complexity" evidence="1">
    <location>
        <begin position="76"/>
        <end position="88"/>
    </location>
</feature>
<dbReference type="Proteomes" id="UP000092445">
    <property type="component" value="Unassembled WGS sequence"/>
</dbReference>